<dbReference type="InterPro" id="IPR009551">
    <property type="entry name" value="Wntless"/>
</dbReference>
<name>A0A3P9HB65_ORYLA</name>
<dbReference type="Ensembl" id="ENSORLT00015006640.1">
    <property type="protein sequence ID" value="ENSORLP00015005007.1"/>
    <property type="gene ID" value="ENSORLG00015005788.1"/>
</dbReference>
<reference key="1">
    <citation type="journal article" date="2007" name="Nature">
        <title>The medaka draft genome and insights into vertebrate genome evolution.</title>
        <authorList>
            <person name="Kasahara M."/>
            <person name="Naruse K."/>
            <person name="Sasaki S."/>
            <person name="Nakatani Y."/>
            <person name="Qu W."/>
            <person name="Ahsan B."/>
            <person name="Yamada T."/>
            <person name="Nagayasu Y."/>
            <person name="Doi K."/>
            <person name="Kasai Y."/>
            <person name="Jindo T."/>
            <person name="Kobayashi D."/>
            <person name="Shimada A."/>
            <person name="Toyoda A."/>
            <person name="Kuroki Y."/>
            <person name="Fujiyama A."/>
            <person name="Sasaki T."/>
            <person name="Shimizu A."/>
            <person name="Asakawa S."/>
            <person name="Shimizu N."/>
            <person name="Hashimoto S."/>
            <person name="Yang J."/>
            <person name="Lee Y."/>
            <person name="Matsushima K."/>
            <person name="Sugano S."/>
            <person name="Sakaizumi M."/>
            <person name="Narita T."/>
            <person name="Ohishi K."/>
            <person name="Haga S."/>
            <person name="Ohta F."/>
            <person name="Nomoto H."/>
            <person name="Nogata K."/>
            <person name="Morishita T."/>
            <person name="Endo T."/>
            <person name="Shin-I T."/>
            <person name="Takeda H."/>
            <person name="Morishita S."/>
            <person name="Kohara Y."/>
        </authorList>
    </citation>
    <scope>NUCLEOTIDE SEQUENCE [LARGE SCALE GENOMIC DNA]</scope>
    <source>
        <strain>Hd-rR</strain>
    </source>
</reference>
<reference evidence="2" key="3">
    <citation type="submission" date="2025-08" db="UniProtKB">
        <authorList>
            <consortium name="Ensembl"/>
        </authorList>
    </citation>
    <scope>IDENTIFICATION</scope>
    <source>
        <strain evidence="2">HSOK</strain>
    </source>
</reference>
<dbReference type="InterPro" id="IPR053936">
    <property type="entry name" value="WLS_GOLD"/>
</dbReference>
<reference evidence="2" key="4">
    <citation type="submission" date="2025-09" db="UniProtKB">
        <authorList>
            <consortium name="Ensembl"/>
        </authorList>
    </citation>
    <scope>IDENTIFICATION</scope>
    <source>
        <strain evidence="2">HSOK</strain>
    </source>
</reference>
<organism evidence="2 3">
    <name type="scientific">Oryzias latipes</name>
    <name type="common">Japanese rice fish</name>
    <name type="synonym">Japanese killifish</name>
    <dbReference type="NCBI Taxonomy" id="8090"/>
    <lineage>
        <taxon>Eukaryota</taxon>
        <taxon>Metazoa</taxon>
        <taxon>Chordata</taxon>
        <taxon>Craniata</taxon>
        <taxon>Vertebrata</taxon>
        <taxon>Euteleostomi</taxon>
        <taxon>Actinopterygii</taxon>
        <taxon>Neopterygii</taxon>
        <taxon>Teleostei</taxon>
        <taxon>Neoteleostei</taxon>
        <taxon>Acanthomorphata</taxon>
        <taxon>Ovalentaria</taxon>
        <taxon>Atherinomorphae</taxon>
        <taxon>Beloniformes</taxon>
        <taxon>Adrianichthyidae</taxon>
        <taxon>Oryziinae</taxon>
        <taxon>Oryzias</taxon>
    </lineage>
</organism>
<evidence type="ECO:0000313" key="2">
    <source>
        <dbReference type="Ensembl" id="ENSORLP00015005007.1"/>
    </source>
</evidence>
<evidence type="ECO:0000259" key="1">
    <source>
        <dbReference type="Pfam" id="PF21883"/>
    </source>
</evidence>
<dbReference type="PANTHER" id="PTHR13449:SF2">
    <property type="entry name" value="PROTEIN WNTLESS HOMOLOG"/>
    <property type="match status" value="1"/>
</dbReference>
<dbReference type="GO" id="GO:0016055">
    <property type="term" value="P:Wnt signaling pathway"/>
    <property type="evidence" value="ECO:0007669"/>
    <property type="project" value="InterPro"/>
</dbReference>
<dbReference type="AlphaFoldDB" id="A0A3P9HB65"/>
<dbReference type="Proteomes" id="UP000265200">
    <property type="component" value="Chromosome 17"/>
</dbReference>
<reference evidence="2 3" key="2">
    <citation type="submission" date="2017-04" db="EMBL/GenBank/DDBJ databases">
        <title>CpG methylation of centromeres and impact of large insertions on vertebrate speciation.</title>
        <authorList>
            <person name="Ichikawa K."/>
            <person name="Yoshimura J."/>
            <person name="Morishita S."/>
        </authorList>
    </citation>
    <scope>NUCLEOTIDE SEQUENCE</scope>
    <source>
        <strain evidence="2 3">HSOK</strain>
    </source>
</reference>
<dbReference type="GO" id="GO:0017147">
    <property type="term" value="F:Wnt-protein binding"/>
    <property type="evidence" value="ECO:0007669"/>
    <property type="project" value="InterPro"/>
</dbReference>
<dbReference type="Pfam" id="PF21883">
    <property type="entry name" value="WLS_GOLD"/>
    <property type="match status" value="1"/>
</dbReference>
<evidence type="ECO:0000313" key="3">
    <source>
        <dbReference type="Proteomes" id="UP000265200"/>
    </source>
</evidence>
<sequence length="128" mass="14462">MAEMKVAPVSGLSALFSVQHSCFFFPPAPSPTTPLNYLATKCVDTGKNQQETKWLMPWGPNQCDKLQSFDDAMAKRIEANDIVFAVHIPSPNKEMSPWFQFMLVILQFNIAFKMNNQIGEDSCWTAKK</sequence>
<protein>
    <recommendedName>
        <fullName evidence="1">Wntless GOLD domain-containing protein</fullName>
    </recommendedName>
</protein>
<feature type="domain" description="Wntless GOLD" evidence="1">
    <location>
        <begin position="40"/>
        <end position="123"/>
    </location>
</feature>
<accession>A0A3P9HB65</accession>
<dbReference type="PANTHER" id="PTHR13449">
    <property type="entry name" value="INTEGRAL MEMBRANE PROTEIN GPR177"/>
    <property type="match status" value="1"/>
</dbReference>
<proteinExistence type="predicted"/>